<feature type="region of interest" description="Disordered" evidence="1">
    <location>
        <begin position="74"/>
        <end position="106"/>
    </location>
</feature>
<organism evidence="2 3">
    <name type="scientific">Striga asiatica</name>
    <name type="common">Asiatic witchweed</name>
    <name type="synonym">Buchnera asiatica</name>
    <dbReference type="NCBI Taxonomy" id="4170"/>
    <lineage>
        <taxon>Eukaryota</taxon>
        <taxon>Viridiplantae</taxon>
        <taxon>Streptophyta</taxon>
        <taxon>Embryophyta</taxon>
        <taxon>Tracheophyta</taxon>
        <taxon>Spermatophyta</taxon>
        <taxon>Magnoliopsida</taxon>
        <taxon>eudicotyledons</taxon>
        <taxon>Gunneridae</taxon>
        <taxon>Pentapetalae</taxon>
        <taxon>asterids</taxon>
        <taxon>lamiids</taxon>
        <taxon>Lamiales</taxon>
        <taxon>Orobanchaceae</taxon>
        <taxon>Buchnereae</taxon>
        <taxon>Striga</taxon>
    </lineage>
</organism>
<accession>A0A5A7PYP2</accession>
<dbReference type="Proteomes" id="UP000325081">
    <property type="component" value="Unassembled WGS sequence"/>
</dbReference>
<name>A0A5A7PYP2_STRAF</name>
<feature type="region of interest" description="Disordered" evidence="1">
    <location>
        <begin position="128"/>
        <end position="152"/>
    </location>
</feature>
<keyword evidence="2" id="KW-0689">Ribosomal protein</keyword>
<reference evidence="3" key="1">
    <citation type="journal article" date="2019" name="Curr. Biol.">
        <title>Genome Sequence of Striga asiatica Provides Insight into the Evolution of Plant Parasitism.</title>
        <authorList>
            <person name="Yoshida S."/>
            <person name="Kim S."/>
            <person name="Wafula E.K."/>
            <person name="Tanskanen J."/>
            <person name="Kim Y.M."/>
            <person name="Honaas L."/>
            <person name="Yang Z."/>
            <person name="Spallek T."/>
            <person name="Conn C.E."/>
            <person name="Ichihashi Y."/>
            <person name="Cheong K."/>
            <person name="Cui S."/>
            <person name="Der J.P."/>
            <person name="Gundlach H."/>
            <person name="Jiao Y."/>
            <person name="Hori C."/>
            <person name="Ishida J.K."/>
            <person name="Kasahara H."/>
            <person name="Kiba T."/>
            <person name="Kim M.S."/>
            <person name="Koo N."/>
            <person name="Laohavisit A."/>
            <person name="Lee Y.H."/>
            <person name="Lumba S."/>
            <person name="McCourt P."/>
            <person name="Mortimer J.C."/>
            <person name="Mutuku J.M."/>
            <person name="Nomura T."/>
            <person name="Sasaki-Sekimoto Y."/>
            <person name="Seto Y."/>
            <person name="Wang Y."/>
            <person name="Wakatake T."/>
            <person name="Sakakibara H."/>
            <person name="Demura T."/>
            <person name="Yamaguchi S."/>
            <person name="Yoneyama K."/>
            <person name="Manabe R.I."/>
            <person name="Nelson D.C."/>
            <person name="Schulman A.H."/>
            <person name="Timko M.P."/>
            <person name="dePamphilis C.W."/>
            <person name="Choi D."/>
            <person name="Shirasu K."/>
        </authorList>
    </citation>
    <scope>NUCLEOTIDE SEQUENCE [LARGE SCALE GENOMIC DNA]</scope>
    <source>
        <strain evidence="3">cv. UVA1</strain>
    </source>
</reference>
<evidence type="ECO:0000313" key="3">
    <source>
        <dbReference type="Proteomes" id="UP000325081"/>
    </source>
</evidence>
<evidence type="ECO:0000256" key="1">
    <source>
        <dbReference type="SAM" id="MobiDB-lite"/>
    </source>
</evidence>
<dbReference type="GO" id="GO:0005840">
    <property type="term" value="C:ribosome"/>
    <property type="evidence" value="ECO:0007669"/>
    <property type="project" value="UniProtKB-KW"/>
</dbReference>
<feature type="compositionally biased region" description="Polar residues" evidence="1">
    <location>
        <begin position="85"/>
        <end position="97"/>
    </location>
</feature>
<gene>
    <name evidence="2" type="ORF">STAS_14089</name>
</gene>
<dbReference type="AlphaFoldDB" id="A0A5A7PYP2"/>
<dbReference type="EMBL" id="BKCP01005405">
    <property type="protein sequence ID" value="GER37662.1"/>
    <property type="molecule type" value="Genomic_DNA"/>
</dbReference>
<keyword evidence="3" id="KW-1185">Reference proteome</keyword>
<comment type="caution">
    <text evidence="2">The sequence shown here is derived from an EMBL/GenBank/DDBJ whole genome shotgun (WGS) entry which is preliminary data.</text>
</comment>
<protein>
    <submittedName>
        <fullName evidence="2">37S ribosomal protein MRP17</fullName>
    </submittedName>
</protein>
<sequence>MKDRSSDQLYRRKRIGVVNTIRTVFRSCKYHTHTVRDIIPIMAELPFITKVCDEMVRFGSISIHKSFARKLRQQKYPREVREQIQQKNPSKQMNRRSMMQGKLGSKYKGQRQELQKVFPIPYQPIHRLCNGTKGRQVASRKEASRGEEDDGS</sequence>
<proteinExistence type="predicted"/>
<evidence type="ECO:0000313" key="2">
    <source>
        <dbReference type="EMBL" id="GER37662.1"/>
    </source>
</evidence>
<keyword evidence="2" id="KW-0687">Ribonucleoprotein</keyword>